<dbReference type="AlphaFoldDB" id="A0A926S826"/>
<feature type="signal peptide" evidence="2">
    <location>
        <begin position="1"/>
        <end position="28"/>
    </location>
</feature>
<dbReference type="InterPro" id="IPR025711">
    <property type="entry name" value="PepSY"/>
</dbReference>
<keyword evidence="2" id="KW-0732">Signal</keyword>
<evidence type="ECO:0000259" key="3">
    <source>
        <dbReference type="Pfam" id="PF03413"/>
    </source>
</evidence>
<proteinExistence type="predicted"/>
<dbReference type="EMBL" id="JABFCZ010000028">
    <property type="protein sequence ID" value="MBD1548980.1"/>
    <property type="molecule type" value="Genomic_DNA"/>
</dbReference>
<feature type="region of interest" description="Disordered" evidence="1">
    <location>
        <begin position="104"/>
        <end position="124"/>
    </location>
</feature>
<feature type="domain" description="PepSY" evidence="3">
    <location>
        <begin position="46"/>
        <end position="104"/>
    </location>
</feature>
<gene>
    <name evidence="4" type="ORF">HK439_22195</name>
</gene>
<dbReference type="RefSeq" id="WP_190293662.1">
    <property type="nucleotide sequence ID" value="NZ_JABFCZ010000028.1"/>
</dbReference>
<dbReference type="Pfam" id="PF03413">
    <property type="entry name" value="PepSY"/>
    <property type="match status" value="1"/>
</dbReference>
<evidence type="ECO:0000256" key="2">
    <source>
        <dbReference type="SAM" id="SignalP"/>
    </source>
</evidence>
<sequence>MTRTRKLALAAALVSAGTGAGGATIALASDSSNADAMEMQALADAKLSAADAMSATLAEQPGKVSELQFNLEKDVPNYEISILAPDGVEHDFLVDAGTGKVTKIAANEDKSGDGENEDGEDGDD</sequence>
<evidence type="ECO:0000313" key="5">
    <source>
        <dbReference type="Proteomes" id="UP000598467"/>
    </source>
</evidence>
<evidence type="ECO:0000256" key="1">
    <source>
        <dbReference type="SAM" id="MobiDB-lite"/>
    </source>
</evidence>
<feature type="chain" id="PRO_5037502985" evidence="2">
    <location>
        <begin position="29"/>
        <end position="124"/>
    </location>
</feature>
<dbReference type="Proteomes" id="UP000598467">
    <property type="component" value="Unassembled WGS sequence"/>
</dbReference>
<feature type="compositionally biased region" description="Acidic residues" evidence="1">
    <location>
        <begin position="114"/>
        <end position="124"/>
    </location>
</feature>
<protein>
    <submittedName>
        <fullName evidence="4">PepSY domain-containing protein</fullName>
    </submittedName>
</protein>
<name>A0A926S826_9HYPH</name>
<comment type="caution">
    <text evidence="4">The sequence shown here is derived from an EMBL/GenBank/DDBJ whole genome shotgun (WGS) entry which is preliminary data.</text>
</comment>
<accession>A0A926S826</accession>
<organism evidence="4 5">
    <name type="scientific">Roseibium aggregatum</name>
    <dbReference type="NCBI Taxonomy" id="187304"/>
    <lineage>
        <taxon>Bacteria</taxon>
        <taxon>Pseudomonadati</taxon>
        <taxon>Pseudomonadota</taxon>
        <taxon>Alphaproteobacteria</taxon>
        <taxon>Hyphomicrobiales</taxon>
        <taxon>Stappiaceae</taxon>
        <taxon>Roseibium</taxon>
    </lineage>
</organism>
<evidence type="ECO:0000313" key="4">
    <source>
        <dbReference type="EMBL" id="MBD1548980.1"/>
    </source>
</evidence>
<dbReference type="Gene3D" id="3.10.450.40">
    <property type="match status" value="1"/>
</dbReference>
<reference evidence="4" key="1">
    <citation type="submission" date="2020-05" db="EMBL/GenBank/DDBJ databases">
        <title>Identification of trans-AT polyketide cluster in two marine bacteria, producers of a novel glutaramide-containing polyketide sesbanimide D and analogs.</title>
        <authorList>
            <person name="Kacar D."/>
            <person name="Rodriguez P."/>
            <person name="Canedo L."/>
            <person name="Gonzalez E."/>
            <person name="Galan B."/>
            <person name="De La Calle F."/>
            <person name="Garcia J.L."/>
        </authorList>
    </citation>
    <scope>NUCLEOTIDE SEQUENCE</scope>
    <source>
        <strain evidence="4">PHM038</strain>
    </source>
</reference>